<dbReference type="InterPro" id="IPR039366">
    <property type="entry name" value="Pilotin"/>
</dbReference>
<comment type="caution">
    <text evidence="1">The sequence shown here is derived from an EMBL/GenBank/DDBJ whole genome shotgun (WGS) entry which is preliminary data.</text>
</comment>
<reference evidence="1 2" key="1">
    <citation type="submission" date="2018-08" db="EMBL/GenBank/DDBJ databases">
        <title>Recombination of ecologically and evolutionarily significant loci maintains genetic cohesion in the Pseudomonas syringae species complex.</title>
        <authorList>
            <person name="Dillon M."/>
            <person name="Thakur S."/>
            <person name="Almeida R.N.D."/>
            <person name="Weir B.S."/>
            <person name="Guttman D.S."/>
        </authorList>
    </citation>
    <scope>NUCLEOTIDE SEQUENCE [LARGE SCALE GENOMIC DNA]</scope>
    <source>
        <strain evidence="1 2">ICMP 12341</strain>
    </source>
</reference>
<organism evidence="1 2">
    <name type="scientific">Pseudomonas syringae pv. coriandricola</name>
    <dbReference type="NCBI Taxonomy" id="264453"/>
    <lineage>
        <taxon>Bacteria</taxon>
        <taxon>Pseudomonadati</taxon>
        <taxon>Pseudomonadota</taxon>
        <taxon>Gammaproteobacteria</taxon>
        <taxon>Pseudomonadales</taxon>
        <taxon>Pseudomonadaceae</taxon>
        <taxon>Pseudomonas</taxon>
    </lineage>
</organism>
<name>A0A0P9L609_9PSED</name>
<dbReference type="AlphaFoldDB" id="A0A0P9L609"/>
<accession>A0A0P9L609</accession>
<gene>
    <name evidence="1" type="ORF">ALQ65_01108</name>
</gene>
<dbReference type="PANTHER" id="PTHR38013:SF1">
    <property type="entry name" value="GLYCOPROTEIN_POLYSACCHARIDE METABOLISM"/>
    <property type="match status" value="1"/>
</dbReference>
<dbReference type="Proteomes" id="UP000271468">
    <property type="component" value="Unassembled WGS sequence"/>
</dbReference>
<dbReference type="Pfam" id="PF09619">
    <property type="entry name" value="YscW"/>
    <property type="match status" value="1"/>
</dbReference>
<evidence type="ECO:0000313" key="2">
    <source>
        <dbReference type="Proteomes" id="UP000271468"/>
    </source>
</evidence>
<dbReference type="PANTHER" id="PTHR38013">
    <property type="entry name" value="GLYCOPROTEIN/POLYSACCHARIDE METABOLISM"/>
    <property type="match status" value="1"/>
</dbReference>
<evidence type="ECO:0000313" key="1">
    <source>
        <dbReference type="EMBL" id="RMN13900.1"/>
    </source>
</evidence>
<dbReference type="InterPro" id="IPR053196">
    <property type="entry name" value="Lipoprotein_YbaY-like"/>
</dbReference>
<protein>
    <submittedName>
        <fullName evidence="1">Putative lipoprotein</fullName>
    </submittedName>
</protein>
<sequence>MVCTNDWCLLNKEIEMSSEPLVRLQGEVYYLPRIALPSDCKLTVQLSDISGADDFSEVIDVCEKPINHQVPIPFELGYATDRYPVPGHTYGLSARIEHDNRLIWISDTVHEVTLAGEDQTGLMIKVIQVDG</sequence>
<dbReference type="EMBL" id="RBOV01000078">
    <property type="protein sequence ID" value="RMN13900.1"/>
    <property type="molecule type" value="Genomic_DNA"/>
</dbReference>
<keyword evidence="1" id="KW-0449">Lipoprotein</keyword>
<proteinExistence type="predicted"/>